<feature type="compositionally biased region" description="Basic and acidic residues" evidence="2">
    <location>
        <begin position="306"/>
        <end position="320"/>
    </location>
</feature>
<dbReference type="Pfam" id="PF19150">
    <property type="entry name" value="DUF5832"/>
    <property type="match status" value="1"/>
</dbReference>
<dbReference type="InterPro" id="IPR043872">
    <property type="entry name" value="DUF5832"/>
</dbReference>
<organism evidence="3">
    <name type="scientific">viral metagenome</name>
    <dbReference type="NCBI Taxonomy" id="1070528"/>
    <lineage>
        <taxon>unclassified sequences</taxon>
        <taxon>metagenomes</taxon>
        <taxon>organismal metagenomes</taxon>
    </lineage>
</organism>
<dbReference type="EMBL" id="MN739534">
    <property type="protein sequence ID" value="QHT11345.1"/>
    <property type="molecule type" value="Genomic_DNA"/>
</dbReference>
<sequence>MSTKKSAKSKLVDKSETKEYVDLLDEDKPISGQKYVCLSFISPEDHIKNKNLFYFEKFLANFEFKKTFEKYTQFLNFLSYKYNLDFNKLTKDMEEFVEEEKDKLFLTSLDDEYKSFLDIKEEDLQKEYNNTHQYQTNTRGIKVRGVFGSQEEAELRCKFLRDADPNHDVYVGGVGIWMPFHPEAYKTGRVEYLEKDLNELMAQKKKNDEISKEQFKERVKESKKKAIQENIAKAQKEGNKLMQTIDEEGNLINADRMDIPGKNLLFGDGDGDDVSTADLRKELFEARDVIVGKQENNDHGLSQILERQKELAAKTEDETE</sequence>
<dbReference type="AlphaFoldDB" id="A0A6C0D6M1"/>
<feature type="region of interest" description="Disordered" evidence="2">
    <location>
        <begin position="291"/>
        <end position="320"/>
    </location>
</feature>
<feature type="coiled-coil region" evidence="1">
    <location>
        <begin position="193"/>
        <end position="244"/>
    </location>
</feature>
<keyword evidence="1" id="KW-0175">Coiled coil</keyword>
<evidence type="ECO:0000256" key="2">
    <source>
        <dbReference type="SAM" id="MobiDB-lite"/>
    </source>
</evidence>
<evidence type="ECO:0000313" key="3">
    <source>
        <dbReference type="EMBL" id="QHT11345.1"/>
    </source>
</evidence>
<proteinExistence type="predicted"/>
<reference evidence="3" key="1">
    <citation type="journal article" date="2020" name="Nature">
        <title>Giant virus diversity and host interactions through global metagenomics.</title>
        <authorList>
            <person name="Schulz F."/>
            <person name="Roux S."/>
            <person name="Paez-Espino D."/>
            <person name="Jungbluth S."/>
            <person name="Walsh D.A."/>
            <person name="Denef V.J."/>
            <person name="McMahon K.D."/>
            <person name="Konstantinidis K.T."/>
            <person name="Eloe-Fadrosh E.A."/>
            <person name="Kyrpides N.C."/>
            <person name="Woyke T."/>
        </authorList>
    </citation>
    <scope>NUCLEOTIDE SEQUENCE</scope>
    <source>
        <strain evidence="3">GVMAG-M-3300023174-116</strain>
    </source>
</reference>
<evidence type="ECO:0000256" key="1">
    <source>
        <dbReference type="SAM" id="Coils"/>
    </source>
</evidence>
<accession>A0A6C0D6M1</accession>
<protein>
    <submittedName>
        <fullName evidence="3">Uncharacterized protein</fullName>
    </submittedName>
</protein>
<name>A0A6C0D6M1_9ZZZZ</name>